<keyword evidence="3" id="KW-1185">Reference proteome</keyword>
<name>A0AB34J788_PRYPA</name>
<protein>
    <recommendedName>
        <fullName evidence="4">SGNH hydrolase-type esterase domain-containing protein</fullName>
    </recommendedName>
</protein>
<feature type="region of interest" description="Disordered" evidence="1">
    <location>
        <begin position="1"/>
        <end position="24"/>
    </location>
</feature>
<proteinExistence type="predicted"/>
<feature type="compositionally biased region" description="Low complexity" evidence="1">
    <location>
        <begin position="59"/>
        <end position="81"/>
    </location>
</feature>
<gene>
    <name evidence="2" type="ORF">AB1Y20_004205</name>
</gene>
<dbReference type="AlphaFoldDB" id="A0AB34J788"/>
<evidence type="ECO:0000313" key="2">
    <source>
        <dbReference type="EMBL" id="KAL1515144.1"/>
    </source>
</evidence>
<feature type="compositionally biased region" description="Low complexity" evidence="1">
    <location>
        <begin position="1"/>
        <end position="20"/>
    </location>
</feature>
<evidence type="ECO:0000256" key="1">
    <source>
        <dbReference type="SAM" id="MobiDB-lite"/>
    </source>
</evidence>
<dbReference type="Proteomes" id="UP001515480">
    <property type="component" value="Unassembled WGS sequence"/>
</dbReference>
<accession>A0AB34J788</accession>
<evidence type="ECO:0008006" key="4">
    <source>
        <dbReference type="Google" id="ProtNLM"/>
    </source>
</evidence>
<feature type="region of interest" description="Disordered" evidence="1">
    <location>
        <begin position="38"/>
        <end position="83"/>
    </location>
</feature>
<dbReference type="EMBL" id="JBGBPQ010000012">
    <property type="protein sequence ID" value="KAL1515144.1"/>
    <property type="molecule type" value="Genomic_DNA"/>
</dbReference>
<comment type="caution">
    <text evidence="2">The sequence shown here is derived from an EMBL/GenBank/DDBJ whole genome shotgun (WGS) entry which is preliminary data.</text>
</comment>
<reference evidence="2 3" key="1">
    <citation type="journal article" date="2024" name="Science">
        <title>Giant polyketide synthase enzymes in the biosynthesis of giant marine polyether toxins.</title>
        <authorList>
            <person name="Fallon T.R."/>
            <person name="Shende V.V."/>
            <person name="Wierzbicki I.H."/>
            <person name="Pendleton A.L."/>
            <person name="Watervoot N.F."/>
            <person name="Auber R.P."/>
            <person name="Gonzalez D.J."/>
            <person name="Wisecaver J.H."/>
            <person name="Moore B.S."/>
        </authorList>
    </citation>
    <scope>NUCLEOTIDE SEQUENCE [LARGE SCALE GENOMIC DNA]</scope>
    <source>
        <strain evidence="2 3">12B1</strain>
    </source>
</reference>
<feature type="compositionally biased region" description="Low complexity" evidence="1">
    <location>
        <begin position="39"/>
        <end position="49"/>
    </location>
</feature>
<organism evidence="2 3">
    <name type="scientific">Prymnesium parvum</name>
    <name type="common">Toxic golden alga</name>
    <dbReference type="NCBI Taxonomy" id="97485"/>
    <lineage>
        <taxon>Eukaryota</taxon>
        <taxon>Haptista</taxon>
        <taxon>Haptophyta</taxon>
        <taxon>Prymnesiophyceae</taxon>
        <taxon>Prymnesiales</taxon>
        <taxon>Prymnesiaceae</taxon>
        <taxon>Prymnesium</taxon>
    </lineage>
</organism>
<evidence type="ECO:0000313" key="3">
    <source>
        <dbReference type="Proteomes" id="UP001515480"/>
    </source>
</evidence>
<sequence>MSPGGPAAAAGVPTVPCPAAEEARPEQYEKWVYDPVHCSSSLSSSSNSNHAPAALPGHSSSSTSSPSSPSSSSPSSSSPSPADAYLPLTCSPHGYRSPHATERPAASLCAKLLSSRPSAPPRRLLFVGDSFARHAYVGFALALSSDFRAGALRPSHAPQCEREGQFSEKLCRTQLRRSLSLCGGAVEAAYAGADVMPSYGAVHCFKRRSYGCLDGVPDGGANNFAVPRTADWARLDAVVWGVGRHAIKPGDSRRFAGLEPHDAAALEAHLLLDLCNASATARRRDVRRKLVWLDTLVRSAPPTRRGECPAAVRRFHEEMPRALRRACGVEPRVASVWDALVGLKHTEGSGWEEMTFDGVHWGMAANLLLAGELVDQISKAWESR</sequence>